<dbReference type="GO" id="GO:0005737">
    <property type="term" value="C:cytoplasm"/>
    <property type="evidence" value="ECO:0007669"/>
    <property type="project" value="InterPro"/>
</dbReference>
<dbReference type="SUPFAM" id="SSF48403">
    <property type="entry name" value="Ankyrin repeat"/>
    <property type="match status" value="1"/>
</dbReference>
<dbReference type="SMART" id="SM00248">
    <property type="entry name" value="ANK"/>
    <property type="match status" value="3"/>
</dbReference>
<proteinExistence type="predicted"/>
<evidence type="ECO:0000259" key="4">
    <source>
        <dbReference type="PROSITE" id="PS50206"/>
    </source>
</evidence>
<organism evidence="5 6">
    <name type="scientific">Azoarcus sp. (strain BH72)</name>
    <dbReference type="NCBI Taxonomy" id="418699"/>
    <lineage>
        <taxon>Bacteria</taxon>
        <taxon>Pseudomonadati</taxon>
        <taxon>Pseudomonadota</taxon>
        <taxon>Betaproteobacteria</taxon>
        <taxon>Rhodocyclales</taxon>
        <taxon>Zoogloeaceae</taxon>
        <taxon>Azoarcus</taxon>
    </lineage>
</organism>
<dbReference type="GO" id="GO:0003723">
    <property type="term" value="F:RNA binding"/>
    <property type="evidence" value="ECO:0007669"/>
    <property type="project" value="TreeGrafter"/>
</dbReference>
<evidence type="ECO:0000256" key="2">
    <source>
        <dbReference type="ARBA" id="ARBA00023043"/>
    </source>
</evidence>
<reference evidence="5 6" key="1">
    <citation type="journal article" date="2006" name="Nat. Biotechnol.">
        <title>Complete genome of the mutualistic, N2-fixing grass endophyte Azoarcus sp. strain BH72.</title>
        <authorList>
            <person name="Krause A."/>
            <person name="Ramakumar A."/>
            <person name="Bartels D."/>
            <person name="Battistoni F."/>
            <person name="Bekel T."/>
            <person name="Boch J."/>
            <person name="Boehm M."/>
            <person name="Friedrich F."/>
            <person name="Hurek T."/>
            <person name="Krause L."/>
            <person name="Linke B."/>
            <person name="McHardy A.C."/>
            <person name="Sarkar A."/>
            <person name="Schneiker S."/>
            <person name="Syed A.A."/>
            <person name="Thauer R."/>
            <person name="Vorhoelter F.-J."/>
            <person name="Weidner S."/>
            <person name="Puehler A."/>
            <person name="Reinhold-Hurek B."/>
            <person name="Kaiser O."/>
            <person name="Goesmann A."/>
        </authorList>
    </citation>
    <scope>NUCLEOTIDE SEQUENCE [LARGE SCALE GENOMIC DNA]</scope>
    <source>
        <strain evidence="5 6">BH72</strain>
    </source>
</reference>
<dbReference type="Proteomes" id="UP000002588">
    <property type="component" value="Chromosome"/>
</dbReference>
<dbReference type="Gene3D" id="1.25.40.20">
    <property type="entry name" value="Ankyrin repeat-containing domain"/>
    <property type="match status" value="1"/>
</dbReference>
<evidence type="ECO:0000256" key="1">
    <source>
        <dbReference type="ARBA" id="ARBA00022737"/>
    </source>
</evidence>
<dbReference type="PANTHER" id="PTHR24141">
    <property type="entry name" value="2-5A-DEPENDENT RIBONUCLEASE"/>
    <property type="match status" value="1"/>
</dbReference>
<dbReference type="KEGG" id="azo:azo2279"/>
<protein>
    <recommendedName>
        <fullName evidence="4">Rhodanese domain-containing protein</fullName>
    </recommendedName>
</protein>
<dbReference type="Pfam" id="PF12796">
    <property type="entry name" value="Ank_2"/>
    <property type="match status" value="1"/>
</dbReference>
<feature type="repeat" description="ANK" evidence="3">
    <location>
        <begin position="158"/>
        <end position="190"/>
    </location>
</feature>
<evidence type="ECO:0000313" key="6">
    <source>
        <dbReference type="Proteomes" id="UP000002588"/>
    </source>
</evidence>
<dbReference type="InterPro" id="IPR036873">
    <property type="entry name" value="Rhodanese-like_dom_sf"/>
</dbReference>
<evidence type="ECO:0000313" key="5">
    <source>
        <dbReference type="EMBL" id="CAL94896.1"/>
    </source>
</evidence>
<dbReference type="InterPro" id="IPR002110">
    <property type="entry name" value="Ankyrin_rpt"/>
</dbReference>
<dbReference type="AlphaFoldDB" id="A1K7U1"/>
<feature type="repeat" description="ANK" evidence="3">
    <location>
        <begin position="224"/>
        <end position="256"/>
    </location>
</feature>
<gene>
    <name evidence="5" type="ordered locus">azo2279</name>
</gene>
<evidence type="ECO:0000256" key="3">
    <source>
        <dbReference type="PROSITE-ProRule" id="PRU00023"/>
    </source>
</evidence>
<dbReference type="PANTHER" id="PTHR24141:SF1">
    <property type="entry name" value="2-5A-DEPENDENT RIBONUCLEASE"/>
    <property type="match status" value="1"/>
</dbReference>
<dbReference type="HOGENOM" id="CLU_1068029_0_0_4"/>
<dbReference type="GO" id="GO:0004792">
    <property type="term" value="F:thiosulfate-cyanide sulfurtransferase activity"/>
    <property type="evidence" value="ECO:0007669"/>
    <property type="project" value="InterPro"/>
</dbReference>
<dbReference type="EMBL" id="AM406670">
    <property type="protein sequence ID" value="CAL94896.1"/>
    <property type="molecule type" value="Genomic_DNA"/>
</dbReference>
<dbReference type="eggNOG" id="COG0666">
    <property type="taxonomic scope" value="Bacteria"/>
</dbReference>
<dbReference type="GO" id="GO:0006396">
    <property type="term" value="P:RNA processing"/>
    <property type="evidence" value="ECO:0007669"/>
    <property type="project" value="TreeGrafter"/>
</dbReference>
<dbReference type="InterPro" id="IPR001763">
    <property type="entry name" value="Rhodanese-like_dom"/>
</dbReference>
<dbReference type="eggNOG" id="COG0607">
    <property type="taxonomic scope" value="Bacteria"/>
</dbReference>
<keyword evidence="6" id="KW-1185">Reference proteome</keyword>
<name>A1K7U1_AZOSB</name>
<dbReference type="SUPFAM" id="SSF52821">
    <property type="entry name" value="Rhodanese/Cell cycle control phosphatase"/>
    <property type="match status" value="1"/>
</dbReference>
<dbReference type="CDD" id="cd01444">
    <property type="entry name" value="GlpE_ST"/>
    <property type="match status" value="1"/>
</dbReference>
<accession>A1K7U1</accession>
<dbReference type="PROSITE" id="PS50297">
    <property type="entry name" value="ANK_REP_REGION"/>
    <property type="match status" value="3"/>
</dbReference>
<feature type="domain" description="Rhodanese" evidence="4">
    <location>
        <begin position="34"/>
        <end position="121"/>
    </location>
</feature>
<dbReference type="InterPro" id="IPR036770">
    <property type="entry name" value="Ankyrin_rpt-contain_sf"/>
</dbReference>
<keyword evidence="1" id="KW-0677">Repeat</keyword>
<dbReference type="Pfam" id="PF00581">
    <property type="entry name" value="Rhodanese"/>
    <property type="match status" value="1"/>
</dbReference>
<dbReference type="OrthoDB" id="9811849at2"/>
<dbReference type="KEGG" id="aoa:dqs_2411"/>
<dbReference type="STRING" id="62928.azo2279"/>
<dbReference type="Gene3D" id="3.40.250.10">
    <property type="entry name" value="Rhodanese-like domain"/>
    <property type="match status" value="1"/>
</dbReference>
<feature type="repeat" description="ANK" evidence="3">
    <location>
        <begin position="191"/>
        <end position="223"/>
    </location>
</feature>
<dbReference type="RefSeq" id="WP_011766010.1">
    <property type="nucleotide sequence ID" value="NC_008702.1"/>
</dbReference>
<dbReference type="GO" id="GO:0004540">
    <property type="term" value="F:RNA nuclease activity"/>
    <property type="evidence" value="ECO:0007669"/>
    <property type="project" value="TreeGrafter"/>
</dbReference>
<dbReference type="PROSITE" id="PS50088">
    <property type="entry name" value="ANK_REPEAT"/>
    <property type="match status" value="3"/>
</dbReference>
<keyword evidence="2 3" id="KW-0040">ANK repeat</keyword>
<dbReference type="InterPro" id="IPR023695">
    <property type="entry name" value="Thiosulf_sulfurTrfase"/>
</dbReference>
<dbReference type="PROSITE" id="PS50206">
    <property type="entry name" value="RHODANESE_3"/>
    <property type="match status" value="1"/>
</dbReference>
<dbReference type="Pfam" id="PF00023">
    <property type="entry name" value="Ank"/>
    <property type="match status" value="1"/>
</dbReference>
<dbReference type="SMART" id="SM00450">
    <property type="entry name" value="RHOD"/>
    <property type="match status" value="1"/>
</dbReference>
<sequence length="279" mass="29799">MTQTATPAPVTSRSGHRISAADAADMLLRHRDGVLPALAVFDVRDAARYAAAHIEGAEPLTEAGFLTVARRLPKTVPVLVYCYHGNASQTYAQMFADFRFPEVYSVDGGYEVFAAELAKAEAARSGSTTRTASLSPTLLEFLAAYGFDPDDLDATRAHGLTPLMRASLEGRADIVAELLAVGVSIARRNMDGNNALWLACVSSNAEVVRRLVAAGIDVDNRNDMGATALMYTASAGKADMVALLLECGADPQIPNFDDARAVDLAATRDCLKLLRHTLR</sequence>